<dbReference type="OrthoDB" id="6270329at2759"/>
<keyword evidence="2" id="KW-1185">Reference proteome</keyword>
<accession>A0A4U0X3N6</accession>
<gene>
    <name evidence="1" type="ORF">B0A55_06737</name>
</gene>
<proteinExistence type="predicted"/>
<evidence type="ECO:0000313" key="2">
    <source>
        <dbReference type="Proteomes" id="UP000309340"/>
    </source>
</evidence>
<organism evidence="1 2">
    <name type="scientific">Friedmanniomyces simplex</name>
    <dbReference type="NCBI Taxonomy" id="329884"/>
    <lineage>
        <taxon>Eukaryota</taxon>
        <taxon>Fungi</taxon>
        <taxon>Dikarya</taxon>
        <taxon>Ascomycota</taxon>
        <taxon>Pezizomycotina</taxon>
        <taxon>Dothideomycetes</taxon>
        <taxon>Dothideomycetidae</taxon>
        <taxon>Mycosphaerellales</taxon>
        <taxon>Teratosphaeriaceae</taxon>
        <taxon>Friedmanniomyces</taxon>
    </lineage>
</organism>
<reference evidence="1 2" key="1">
    <citation type="submission" date="2017-03" db="EMBL/GenBank/DDBJ databases">
        <title>Genomes of endolithic fungi from Antarctica.</title>
        <authorList>
            <person name="Coleine C."/>
            <person name="Masonjones S."/>
            <person name="Stajich J.E."/>
        </authorList>
    </citation>
    <scope>NUCLEOTIDE SEQUENCE [LARGE SCALE GENOMIC DNA]</scope>
    <source>
        <strain evidence="1 2">CCFEE 5184</strain>
    </source>
</reference>
<name>A0A4U0X3N6_9PEZI</name>
<dbReference type="AlphaFoldDB" id="A0A4U0X3N6"/>
<sequence>VRRASQGFDLEERGRSNQCPLDRSVLFSLPTAEAPLNPERTRQALVLQAIRDAGLAFDQPGRYDAFGFELTTAGMARAVLNLQQYLLGLDETDIAQASGPSLISYNYLAPRAVAMANLIPALAGLNDRPYTPSQRAAWRSIVGCLPCTLGLRNNEEVDALVLPHTFRINLNPAALLGEVDAFFADGNGPLADDLNQLLAVIAWSCVGCWFEREDRQRRQQQAERQQRQADLRRVIEAVTTPIQRLRG</sequence>
<protein>
    <submittedName>
        <fullName evidence="1">Uncharacterized protein</fullName>
    </submittedName>
</protein>
<comment type="caution">
    <text evidence="1">The sequence shown here is derived from an EMBL/GenBank/DDBJ whole genome shotgun (WGS) entry which is preliminary data.</text>
</comment>
<feature type="non-terminal residue" evidence="1">
    <location>
        <position position="1"/>
    </location>
</feature>
<evidence type="ECO:0000313" key="1">
    <source>
        <dbReference type="EMBL" id="TKA70287.1"/>
    </source>
</evidence>
<dbReference type="Proteomes" id="UP000309340">
    <property type="component" value="Unassembled WGS sequence"/>
</dbReference>
<dbReference type="STRING" id="329884.A0A4U0X3N6"/>
<dbReference type="EMBL" id="NAJQ01000403">
    <property type="protein sequence ID" value="TKA70287.1"/>
    <property type="molecule type" value="Genomic_DNA"/>
</dbReference>